<dbReference type="Gene3D" id="3.40.50.10390">
    <property type="entry name" value="Gingipain r, domain 1"/>
    <property type="match status" value="1"/>
</dbReference>
<sequence length="802" mass="90313">MSFSAKARGAAPDLTVLESSAGGTTINLKTYGMWVGDVVEGKETFHRISVPGASHTAEVGKPMLPTVNKLVAIPATAGVKVKVEYKEETTYKDYNVYPAQEDTYERKEFRIDEEFYERDTTYPVEYHYVGTPGIMRDVRLVQLSIKPFRWNTKTKELTVATDITVRLDYSGIDERNQLKRRSSYIDPQWERLYRAQVLNFDDLYNRSSINSAMSFPPDSTFCPVPYLIVYADDFRPEVCPKLDTFIEWKRRKGFAVTAINLDSIIPPGQRGTSNADSLKSAIQEWFEWYFYVPYLTHPRCILFVGDAPNTNPDIDPNLPEHYLPIQCADDSHVPTFHIPHINNCWFNIPSDYPYSLLAGDDDYPDISIGRWCVEDGNDLETYVDKTLYYEREPDPDWDSDLPLLVAGVDPAFQYCKEYIRDEILDWPARPAQWLWGSSPGSGNDDVDNIIQLGGGIGIVNYRGHGDTTRWKEWTFDASSYWAGDIRALAQSGFNGYPVVYNVACLNGMICDPSLQSVVEAWTRNEDGGAVGALGASVEVGSNCDSMFDIAIFRSHFDNDLDCGMAINQGKVAMINNSPSPPSWSGVRNAYAYYWIGDPELDVWRATPDSAYNSLHFGTDIEVWVKAIKDHIPIQGTKVCIYDGNEGGILYHKVAFTDDYGCAHFPYPDPDETGIYYVTATNQSDDYSIVPACTTFYYNGTFGQQDGEPVVDVIEWNLKPVQPNLVRSSATISYSVAGKLASKENRYVEISIFDVSGRKVNTLASGEYKPGYYDLIWNGTDDNGTKLASGIYFIRMHSKEFNA</sequence>
<proteinExistence type="predicted"/>
<feature type="domain" description="Gingipain" evidence="2">
    <location>
        <begin position="226"/>
        <end position="601"/>
    </location>
</feature>
<protein>
    <recommendedName>
        <fullName evidence="7">T9SS type A sorting domain-containing protein</fullName>
    </recommendedName>
</protein>
<comment type="caution">
    <text evidence="5">The sequence shown here is derived from an EMBL/GenBank/DDBJ whole genome shotgun (WGS) entry which is preliminary data.</text>
</comment>
<feature type="domain" description="FlgD/Vpr Ig-like" evidence="4">
    <location>
        <begin position="746"/>
        <end position="797"/>
    </location>
</feature>
<feature type="domain" description="Gingipain propeptide" evidence="3">
    <location>
        <begin position="7"/>
        <end position="204"/>
    </location>
</feature>
<dbReference type="InterPro" id="IPR029030">
    <property type="entry name" value="Caspase-like_dom_sf"/>
</dbReference>
<dbReference type="Gene3D" id="3.40.50.1460">
    <property type="match status" value="1"/>
</dbReference>
<accession>A0A9D5QE33</accession>
<dbReference type="Gene3D" id="2.60.40.4070">
    <property type="match status" value="1"/>
</dbReference>
<evidence type="ECO:0000259" key="3">
    <source>
        <dbReference type="Pfam" id="PF08126"/>
    </source>
</evidence>
<evidence type="ECO:0008006" key="7">
    <source>
        <dbReference type="Google" id="ProtNLM"/>
    </source>
</evidence>
<dbReference type="AlphaFoldDB" id="A0A9D5QE33"/>
<dbReference type="InterPro" id="IPR025965">
    <property type="entry name" value="FlgD/Vpr_Ig-like"/>
</dbReference>
<dbReference type="Pfam" id="PF13860">
    <property type="entry name" value="FlgD_ig"/>
    <property type="match status" value="1"/>
</dbReference>
<dbReference type="Proteomes" id="UP000630660">
    <property type="component" value="Unassembled WGS sequence"/>
</dbReference>
<dbReference type="InterPro" id="IPR012600">
    <property type="entry name" value="Propeptide_C25"/>
</dbReference>
<evidence type="ECO:0000259" key="4">
    <source>
        <dbReference type="Pfam" id="PF13860"/>
    </source>
</evidence>
<evidence type="ECO:0000259" key="2">
    <source>
        <dbReference type="Pfam" id="PF01364"/>
    </source>
</evidence>
<dbReference type="InterPro" id="IPR001769">
    <property type="entry name" value="Gingipain"/>
</dbReference>
<dbReference type="Pfam" id="PF01364">
    <property type="entry name" value="Peptidase_C25"/>
    <property type="match status" value="1"/>
</dbReference>
<evidence type="ECO:0000313" key="6">
    <source>
        <dbReference type="Proteomes" id="UP000630660"/>
    </source>
</evidence>
<dbReference type="GO" id="GO:0006508">
    <property type="term" value="P:proteolysis"/>
    <property type="evidence" value="ECO:0007669"/>
    <property type="project" value="InterPro"/>
</dbReference>
<gene>
    <name evidence="5" type="ORF">GF359_10830</name>
</gene>
<dbReference type="GO" id="GO:0004197">
    <property type="term" value="F:cysteine-type endopeptidase activity"/>
    <property type="evidence" value="ECO:0007669"/>
    <property type="project" value="InterPro"/>
</dbReference>
<dbReference type="InterPro" id="IPR038490">
    <property type="entry name" value="Gingipain_propep_sf"/>
</dbReference>
<feature type="non-terminal residue" evidence="5">
    <location>
        <position position="802"/>
    </location>
</feature>
<dbReference type="SUPFAM" id="SSF52129">
    <property type="entry name" value="Caspase-like"/>
    <property type="match status" value="1"/>
</dbReference>
<dbReference type="EMBL" id="WJKJ01000359">
    <property type="protein sequence ID" value="MBD3365696.1"/>
    <property type="molecule type" value="Genomic_DNA"/>
</dbReference>
<evidence type="ECO:0000256" key="1">
    <source>
        <dbReference type="ARBA" id="ARBA00022729"/>
    </source>
</evidence>
<name>A0A9D5QE33_UNCW3</name>
<reference evidence="5" key="1">
    <citation type="submission" date="2019-11" db="EMBL/GenBank/DDBJ databases">
        <title>Microbial mats filling the niche in hypersaline microbial mats.</title>
        <authorList>
            <person name="Wong H.L."/>
            <person name="Macleod F.I."/>
            <person name="White R.A. III"/>
            <person name="Burns B.P."/>
        </authorList>
    </citation>
    <scope>NUCLEOTIDE SEQUENCE</scope>
    <source>
        <strain evidence="5">Bin_327</strain>
    </source>
</reference>
<dbReference type="Gene3D" id="2.60.40.3800">
    <property type="match status" value="1"/>
</dbReference>
<organism evidence="5 6">
    <name type="scientific">candidate division WOR-3 bacterium</name>
    <dbReference type="NCBI Taxonomy" id="2052148"/>
    <lineage>
        <taxon>Bacteria</taxon>
        <taxon>Bacteria division WOR-3</taxon>
    </lineage>
</organism>
<evidence type="ECO:0000313" key="5">
    <source>
        <dbReference type="EMBL" id="MBD3365696.1"/>
    </source>
</evidence>
<dbReference type="Pfam" id="PF08126">
    <property type="entry name" value="Propeptide_C25"/>
    <property type="match status" value="1"/>
</dbReference>
<dbReference type="InterPro" id="IPR029031">
    <property type="entry name" value="Gingipain_N_sf"/>
</dbReference>
<keyword evidence="1" id="KW-0732">Signal</keyword>